<accession>J9G6I8</accession>
<sequence>MLFCPSSAWAVLKTPAMVCSVLHWQLLVCCPPLV</sequence>
<dbReference type="AlphaFoldDB" id="J9G6I8"/>
<dbReference type="EMBL" id="AMCI01002523">
    <property type="protein sequence ID" value="EJX02494.1"/>
    <property type="molecule type" value="Genomic_DNA"/>
</dbReference>
<reference evidence="1" key="1">
    <citation type="journal article" date="2012" name="PLoS ONE">
        <title>Gene sets for utilization of primary and secondary nutrition supplies in the distal gut of endangered iberian lynx.</title>
        <authorList>
            <person name="Alcaide M."/>
            <person name="Messina E."/>
            <person name="Richter M."/>
            <person name="Bargiela R."/>
            <person name="Peplies J."/>
            <person name="Huws S.A."/>
            <person name="Newbold C.J."/>
            <person name="Golyshin P.N."/>
            <person name="Simon M.A."/>
            <person name="Lopez G."/>
            <person name="Yakimov M.M."/>
            <person name="Ferrer M."/>
        </authorList>
    </citation>
    <scope>NUCLEOTIDE SEQUENCE</scope>
</reference>
<comment type="caution">
    <text evidence="1">The sequence shown here is derived from an EMBL/GenBank/DDBJ whole genome shotgun (WGS) entry which is preliminary data.</text>
</comment>
<protein>
    <submittedName>
        <fullName evidence="1">Uncharacterized protein</fullName>
    </submittedName>
</protein>
<name>J9G6I8_9ZZZZ</name>
<evidence type="ECO:0000313" key="1">
    <source>
        <dbReference type="EMBL" id="EJX02494.1"/>
    </source>
</evidence>
<organism evidence="1">
    <name type="scientific">gut metagenome</name>
    <dbReference type="NCBI Taxonomy" id="749906"/>
    <lineage>
        <taxon>unclassified sequences</taxon>
        <taxon>metagenomes</taxon>
        <taxon>organismal metagenomes</taxon>
    </lineage>
</organism>
<gene>
    <name evidence="1" type="ORF">EVA_09399</name>
</gene>
<proteinExistence type="predicted"/>